<dbReference type="AlphaFoldDB" id="I1R366"/>
<dbReference type="Proteomes" id="UP000007306">
    <property type="component" value="Unassembled WGS sequence"/>
</dbReference>
<sequence length="64" mass="7038">RAGSTPQKPDHPPTRCRCQAKVWFQRPCSFRSLVRASDQKRGGESSTGAEEEELTPGKEASGSY</sequence>
<keyword evidence="3" id="KW-1185">Reference proteome</keyword>
<evidence type="ECO:0000313" key="2">
    <source>
        <dbReference type="EnsemblPlants" id="ORGLA11G0220800.1"/>
    </source>
</evidence>
<accession>I1R366</accession>
<protein>
    <submittedName>
        <fullName evidence="2">Uncharacterized protein</fullName>
    </submittedName>
</protein>
<name>I1R366_ORYGL</name>
<organism evidence="2 3">
    <name type="scientific">Oryza glaberrima</name>
    <name type="common">African rice</name>
    <dbReference type="NCBI Taxonomy" id="4538"/>
    <lineage>
        <taxon>Eukaryota</taxon>
        <taxon>Viridiplantae</taxon>
        <taxon>Streptophyta</taxon>
        <taxon>Embryophyta</taxon>
        <taxon>Tracheophyta</taxon>
        <taxon>Spermatophyta</taxon>
        <taxon>Magnoliopsida</taxon>
        <taxon>Liliopsida</taxon>
        <taxon>Poales</taxon>
        <taxon>Poaceae</taxon>
        <taxon>BOP clade</taxon>
        <taxon>Oryzoideae</taxon>
        <taxon>Oryzeae</taxon>
        <taxon>Oryzinae</taxon>
        <taxon>Oryza</taxon>
    </lineage>
</organism>
<reference evidence="3" key="2">
    <citation type="submission" date="2018-04" db="EMBL/GenBank/DDBJ databases">
        <title>OglaRS2 (Oryza glaberrima Reference Sequence Version 2).</title>
        <authorList>
            <person name="Zhang J."/>
            <person name="Kudrna D."/>
            <person name="Lee S."/>
            <person name="Talag J."/>
            <person name="Rajasekar S."/>
            <person name="Wing R.A."/>
        </authorList>
    </citation>
    <scope>NUCLEOTIDE SEQUENCE [LARGE SCALE GENOMIC DNA]</scope>
    <source>
        <strain evidence="3">cv. IRGC 96717</strain>
    </source>
</reference>
<reference evidence="2" key="1">
    <citation type="submission" date="2015-06" db="UniProtKB">
        <authorList>
            <consortium name="EnsemblPlants"/>
        </authorList>
    </citation>
    <scope>IDENTIFICATION</scope>
</reference>
<dbReference type="Gramene" id="ORGLA11G0220800.1">
    <property type="protein sequence ID" value="ORGLA11G0220800.1"/>
    <property type="gene ID" value="ORGLA11G0220800"/>
</dbReference>
<feature type="region of interest" description="Disordered" evidence="1">
    <location>
        <begin position="35"/>
        <end position="64"/>
    </location>
</feature>
<evidence type="ECO:0000256" key="1">
    <source>
        <dbReference type="SAM" id="MobiDB-lite"/>
    </source>
</evidence>
<dbReference type="HOGENOM" id="CLU_2874554_0_0_1"/>
<dbReference type="EnsemblPlants" id="ORGLA11G0220800.1">
    <property type="protein sequence ID" value="ORGLA11G0220800.1"/>
    <property type="gene ID" value="ORGLA11G0220800"/>
</dbReference>
<proteinExistence type="predicted"/>
<evidence type="ECO:0000313" key="3">
    <source>
        <dbReference type="Proteomes" id="UP000007306"/>
    </source>
</evidence>